<organism evidence="1 2">
    <name type="scientific">Bifidobacterium felsineum</name>
    <dbReference type="NCBI Taxonomy" id="2045440"/>
    <lineage>
        <taxon>Bacteria</taxon>
        <taxon>Bacillati</taxon>
        <taxon>Actinomycetota</taxon>
        <taxon>Actinomycetes</taxon>
        <taxon>Bifidobacteriales</taxon>
        <taxon>Bifidobacteriaceae</taxon>
        <taxon>Bifidobacterium</taxon>
    </lineage>
</organism>
<dbReference type="AlphaFoldDB" id="A0A2M9HIS4"/>
<name>A0A2M9HIS4_9BIFI</name>
<dbReference type="InterPro" id="IPR011335">
    <property type="entry name" value="Restrct_endonuc-II-like"/>
</dbReference>
<dbReference type="Proteomes" id="UP000229239">
    <property type="component" value="Unassembled WGS sequence"/>
</dbReference>
<gene>
    <name evidence="1" type="ORF">CSQ86_08230</name>
</gene>
<evidence type="ECO:0000313" key="1">
    <source>
        <dbReference type="EMBL" id="PJM76728.1"/>
    </source>
</evidence>
<sequence length="310" mass="35036">MQSDLTERRQAIIERCTSEAQQLGRTLLFGMTTSLMLQSVPLPEDCDLDMSKLHTVSSMKTRRVRAHASTLCSHIWKPIPQAKKVRINQHVLALDLFHVWAQLASHVSLRSLIILGDAIITAVHRQPLLAQNRDGSSIYRDFVLSVERMPKFSGRMSCVRALMLMSPGADSPKESEKRLSLQSHGIPKASVNYVVPKILFTSGSPITLDLAWPQYKVAVEYDGDHHRTDKVQWRRDQEKRGKLQGRGWIVFVATAASLADDYAKAEFAFRVGRALALRGAQFTFRLKALSLDQLAPLPRTIDWRELEARK</sequence>
<dbReference type="EMBL" id="PEBJ01000004">
    <property type="protein sequence ID" value="PJM76728.1"/>
    <property type="molecule type" value="Genomic_DNA"/>
</dbReference>
<dbReference type="Gene3D" id="3.40.960.10">
    <property type="entry name" value="VSR Endonuclease"/>
    <property type="match status" value="1"/>
</dbReference>
<keyword evidence="2" id="KW-1185">Reference proteome</keyword>
<protein>
    <recommendedName>
        <fullName evidence="3">DUF559 domain-containing protein</fullName>
    </recommendedName>
</protein>
<evidence type="ECO:0008006" key="3">
    <source>
        <dbReference type="Google" id="ProtNLM"/>
    </source>
</evidence>
<accession>A0A2M9HIS4</accession>
<comment type="caution">
    <text evidence="1">The sequence shown here is derived from an EMBL/GenBank/DDBJ whole genome shotgun (WGS) entry which is preliminary data.</text>
</comment>
<dbReference type="SUPFAM" id="SSF52980">
    <property type="entry name" value="Restriction endonuclease-like"/>
    <property type="match status" value="1"/>
</dbReference>
<proteinExistence type="predicted"/>
<dbReference type="OrthoDB" id="3173471at2"/>
<reference evidence="2" key="1">
    <citation type="submission" date="2017-10" db="EMBL/GenBank/DDBJ databases">
        <title>Draft genome sequences of strains TRE 1, TRE 9, TRE H and TRI 7, isolated from tamarins, belonging to four potential novel Bifidobacterium species.</title>
        <authorList>
            <person name="Mattarelli P."/>
            <person name="Modesto M."/>
            <person name="Puglisi E."/>
            <person name="Morelli L."/>
            <person name="Bonetti A."/>
            <person name="Spezio C."/>
            <person name="Sandri C."/>
        </authorList>
    </citation>
    <scope>NUCLEOTIDE SEQUENCE [LARGE SCALE GENOMIC DNA]</scope>
    <source>
        <strain evidence="2">TREH</strain>
    </source>
</reference>
<evidence type="ECO:0000313" key="2">
    <source>
        <dbReference type="Proteomes" id="UP000229239"/>
    </source>
</evidence>